<gene>
    <name evidence="3" type="ORF">EK403_03540</name>
</gene>
<dbReference type="InterPro" id="IPR036465">
    <property type="entry name" value="vWFA_dom_sf"/>
</dbReference>
<reference evidence="3 4" key="1">
    <citation type="submission" date="2018-12" db="EMBL/GenBank/DDBJ databases">
        <title>bacterium Hansschlegelia zhihuaiae S113.</title>
        <authorList>
            <person name="He J."/>
        </authorList>
    </citation>
    <scope>NUCLEOTIDE SEQUENCE [LARGE SCALE GENOMIC DNA]</scope>
    <source>
        <strain evidence="3 4">S 113</strain>
    </source>
</reference>
<comment type="caution">
    <text evidence="3">The sequence shown here is derived from an EMBL/GenBank/DDBJ whole genome shotgun (WGS) entry which is preliminary data.</text>
</comment>
<dbReference type="SUPFAM" id="SSF53300">
    <property type="entry name" value="vWA-like"/>
    <property type="match status" value="1"/>
</dbReference>
<dbReference type="Proteomes" id="UP000289708">
    <property type="component" value="Unassembled WGS sequence"/>
</dbReference>
<dbReference type="InterPro" id="IPR028087">
    <property type="entry name" value="Tad_N"/>
</dbReference>
<proteinExistence type="predicted"/>
<organism evidence="3 4">
    <name type="scientific">Hansschlegelia zhihuaiae</name>
    <dbReference type="NCBI Taxonomy" id="405005"/>
    <lineage>
        <taxon>Bacteria</taxon>
        <taxon>Pseudomonadati</taxon>
        <taxon>Pseudomonadota</taxon>
        <taxon>Alphaproteobacteria</taxon>
        <taxon>Hyphomicrobiales</taxon>
        <taxon>Methylopilaceae</taxon>
        <taxon>Hansschlegelia</taxon>
    </lineage>
</organism>
<dbReference type="Pfam" id="PF13400">
    <property type="entry name" value="Tad"/>
    <property type="match status" value="1"/>
</dbReference>
<sequence>MSTSSNGPRARLARLARSEDGVVAPLIGLMLLVLIGCVGLAVDTGRGVLVKARLSDALDAAGLAVGARLSTTDYNADAKRFVQANFAAGYSGATVTSVTATPNATKSVITLSAEAEMPTAFMRIFGTKLVKVKATSEVTRAATGLELVLALDNTGSMSSSMPALKSSAKSLLNILYGGQAEADDLYVGLVPFSQTVNIGPAVANHLAWMDPDPANVALKPSGWSGCIEARAYSANQRTRELDTTDAPPTLTPLDKSTLFRYYKYPNLDPSSPWSNFFYEYNKEYNKYCPSPMLPMTKKRATVETAIDNMKDGGNTHVNLGAVWGWRMLSPRWRGKWGGDMSLSGLPLDYNTPRMSKALVLMTDGANTMSAGLGGYTAYGVLSEKRLGTDQEAQAVKNLNARLTEVCNSAKSASVIIYTVAFNIPKNSEIEKLMQACASKAEYYFPAGNETALKDAFKTIGDSLSNLRVSK</sequence>
<keyword evidence="1" id="KW-0472">Membrane</keyword>
<dbReference type="RefSeq" id="WP_128776120.1">
    <property type="nucleotide sequence ID" value="NZ_RYFI01000002.1"/>
</dbReference>
<evidence type="ECO:0000313" key="3">
    <source>
        <dbReference type="EMBL" id="RXF75130.1"/>
    </source>
</evidence>
<keyword evidence="1" id="KW-0812">Transmembrane</keyword>
<keyword evidence="1" id="KW-1133">Transmembrane helix</keyword>
<protein>
    <submittedName>
        <fullName evidence="3">Pilus assembly protein</fullName>
    </submittedName>
</protein>
<dbReference type="Gene3D" id="3.40.50.410">
    <property type="entry name" value="von Willebrand factor, type A domain"/>
    <property type="match status" value="1"/>
</dbReference>
<evidence type="ECO:0000313" key="4">
    <source>
        <dbReference type="Proteomes" id="UP000289708"/>
    </source>
</evidence>
<evidence type="ECO:0000259" key="2">
    <source>
        <dbReference type="Pfam" id="PF13400"/>
    </source>
</evidence>
<dbReference type="OrthoDB" id="7522752at2"/>
<feature type="transmembrane region" description="Helical" evidence="1">
    <location>
        <begin position="21"/>
        <end position="42"/>
    </location>
</feature>
<keyword evidence="4" id="KW-1185">Reference proteome</keyword>
<dbReference type="EMBL" id="RYFI01000002">
    <property type="protein sequence ID" value="RXF75130.1"/>
    <property type="molecule type" value="Genomic_DNA"/>
</dbReference>
<accession>A0A4Q0MMW6</accession>
<evidence type="ECO:0000256" key="1">
    <source>
        <dbReference type="SAM" id="Phobius"/>
    </source>
</evidence>
<dbReference type="AlphaFoldDB" id="A0A4Q0MMW6"/>
<name>A0A4Q0MMW6_9HYPH</name>
<feature type="domain" description="Putative Flp pilus-assembly TadG-like N-terminal" evidence="2">
    <location>
        <begin position="21"/>
        <end position="67"/>
    </location>
</feature>